<keyword evidence="8" id="KW-0902">Two-component regulatory system</keyword>
<dbReference type="GO" id="GO:0016020">
    <property type="term" value="C:membrane"/>
    <property type="evidence" value="ECO:0007669"/>
    <property type="project" value="InterPro"/>
</dbReference>
<feature type="transmembrane region" description="Helical" evidence="9">
    <location>
        <begin position="171"/>
        <end position="189"/>
    </location>
</feature>
<evidence type="ECO:0000256" key="9">
    <source>
        <dbReference type="SAM" id="Phobius"/>
    </source>
</evidence>
<keyword evidence="12" id="KW-1185">Reference proteome</keyword>
<protein>
    <recommendedName>
        <fullName evidence="2">histidine kinase</fullName>
        <ecNumber evidence="2">2.7.13.3</ecNumber>
    </recommendedName>
</protein>
<dbReference type="AlphaFoldDB" id="A0A916JRG7"/>
<keyword evidence="6" id="KW-0418">Kinase</keyword>
<keyword evidence="9" id="KW-0472">Membrane</keyword>
<keyword evidence="9" id="KW-1133">Transmembrane helix</keyword>
<evidence type="ECO:0000256" key="1">
    <source>
        <dbReference type="ARBA" id="ARBA00000085"/>
    </source>
</evidence>
<keyword evidence="4" id="KW-0808">Transferase</keyword>
<dbReference type="InterPro" id="IPR011712">
    <property type="entry name" value="Sig_transdc_His_kin_sub3_dim/P"/>
</dbReference>
<keyword evidence="5" id="KW-0547">Nucleotide-binding</keyword>
<dbReference type="Pfam" id="PF07730">
    <property type="entry name" value="HisKA_3"/>
    <property type="match status" value="1"/>
</dbReference>
<organism evidence="11 12">
    <name type="scientific">Leucobacter soli</name>
    <dbReference type="NCBI Taxonomy" id="2812850"/>
    <lineage>
        <taxon>Bacteria</taxon>
        <taxon>Bacillati</taxon>
        <taxon>Actinomycetota</taxon>
        <taxon>Actinomycetes</taxon>
        <taxon>Micrococcales</taxon>
        <taxon>Microbacteriaceae</taxon>
        <taxon>Leucobacter</taxon>
    </lineage>
</organism>
<evidence type="ECO:0000256" key="7">
    <source>
        <dbReference type="ARBA" id="ARBA00022840"/>
    </source>
</evidence>
<evidence type="ECO:0000313" key="12">
    <source>
        <dbReference type="Proteomes" id="UP000693892"/>
    </source>
</evidence>
<evidence type="ECO:0000256" key="2">
    <source>
        <dbReference type="ARBA" id="ARBA00012438"/>
    </source>
</evidence>
<dbReference type="GO" id="GO:0046983">
    <property type="term" value="F:protein dimerization activity"/>
    <property type="evidence" value="ECO:0007669"/>
    <property type="project" value="InterPro"/>
</dbReference>
<dbReference type="PANTHER" id="PTHR24421:SF10">
    <property type="entry name" value="NITRATE_NITRITE SENSOR PROTEIN NARQ"/>
    <property type="match status" value="1"/>
</dbReference>
<feature type="domain" description="Signal transduction histidine kinase subgroup 3 dimerisation and phosphoacceptor" evidence="10">
    <location>
        <begin position="246"/>
        <end position="311"/>
    </location>
</feature>
<keyword evidence="7" id="KW-0067">ATP-binding</keyword>
<dbReference type="GO" id="GO:0000155">
    <property type="term" value="F:phosphorelay sensor kinase activity"/>
    <property type="evidence" value="ECO:0007669"/>
    <property type="project" value="InterPro"/>
</dbReference>
<reference evidence="11" key="1">
    <citation type="submission" date="2021-06" db="EMBL/GenBank/DDBJ databases">
        <authorList>
            <person name="Criscuolo A."/>
        </authorList>
    </citation>
    <scope>NUCLEOTIDE SEQUENCE</scope>
    <source>
        <strain evidence="11">CIP111803</strain>
    </source>
</reference>
<feature type="transmembrane region" description="Helical" evidence="9">
    <location>
        <begin position="130"/>
        <end position="151"/>
    </location>
</feature>
<evidence type="ECO:0000256" key="5">
    <source>
        <dbReference type="ARBA" id="ARBA00022741"/>
    </source>
</evidence>
<sequence length="453" mass="47536">MRPAILRWGDEVHWDSRKNGRMIARRDAAEGPAALAEPAAPPDRSRRRAWLGDILAAAVVLLGGGLLFGFGVGLGFGGGDAFGNGDAFGGPGRPPLPSGLRPFVALQLLGLGFTAFTAALMFFRRRWPLAVFIAALICFFAAALLGVPGLGPGIAATVAAYALAERVPRRLAFAIVGTAGGATILLSLFEMGRISFDVRIGAALFVAAALGDGARSRREYLAAVEERAERAERTREAEAQRRVSDERLRIARELHDTVAHQLSVINLHAGVASGHMSAHPVRAEEALGTIRSAAREALTEIGDLLRYLRDAGNTGAAPPRQGLDGLDALLGRMRDAGLDISVEVHGNLDRVGGATGSAAYRVVQEALTNAHKHGSGGSAALRLAVEPDDILVRVTNLVADTGIAGDPAPSAWLGLTGIRERVAVLQGTVSAGRSGSEYVLEVHLPIRQAAEEE</sequence>
<evidence type="ECO:0000256" key="8">
    <source>
        <dbReference type="ARBA" id="ARBA00023012"/>
    </source>
</evidence>
<gene>
    <name evidence="11" type="ORF">LEUCIP111803_00026</name>
</gene>
<comment type="caution">
    <text evidence="11">The sequence shown here is derived from an EMBL/GenBank/DDBJ whole genome shotgun (WGS) entry which is preliminary data.</text>
</comment>
<name>A0A916JRG7_9MICO</name>
<dbReference type="CDD" id="cd16917">
    <property type="entry name" value="HATPase_UhpB-NarQ-NarX-like"/>
    <property type="match status" value="1"/>
</dbReference>
<dbReference type="Proteomes" id="UP000693892">
    <property type="component" value="Unassembled WGS sequence"/>
</dbReference>
<dbReference type="PANTHER" id="PTHR24421">
    <property type="entry name" value="NITRATE/NITRITE SENSOR PROTEIN NARX-RELATED"/>
    <property type="match status" value="1"/>
</dbReference>
<dbReference type="EC" id="2.7.13.3" evidence="2"/>
<evidence type="ECO:0000256" key="4">
    <source>
        <dbReference type="ARBA" id="ARBA00022679"/>
    </source>
</evidence>
<proteinExistence type="predicted"/>
<dbReference type="EMBL" id="CAJVAP010000001">
    <property type="protein sequence ID" value="CAG7595081.1"/>
    <property type="molecule type" value="Genomic_DNA"/>
</dbReference>
<keyword evidence="9" id="KW-0812">Transmembrane</keyword>
<comment type="catalytic activity">
    <reaction evidence="1">
        <text>ATP + protein L-histidine = ADP + protein N-phospho-L-histidine.</text>
        <dbReference type="EC" id="2.7.13.3"/>
    </reaction>
</comment>
<evidence type="ECO:0000256" key="3">
    <source>
        <dbReference type="ARBA" id="ARBA00022553"/>
    </source>
</evidence>
<dbReference type="InterPro" id="IPR050482">
    <property type="entry name" value="Sensor_HK_TwoCompSys"/>
</dbReference>
<evidence type="ECO:0000256" key="6">
    <source>
        <dbReference type="ARBA" id="ARBA00022777"/>
    </source>
</evidence>
<keyword evidence="3" id="KW-0597">Phosphoprotein</keyword>
<accession>A0A916JRG7</accession>
<evidence type="ECO:0000259" key="10">
    <source>
        <dbReference type="Pfam" id="PF07730"/>
    </source>
</evidence>
<feature type="transmembrane region" description="Helical" evidence="9">
    <location>
        <begin position="103"/>
        <end position="123"/>
    </location>
</feature>
<evidence type="ECO:0000313" key="11">
    <source>
        <dbReference type="EMBL" id="CAG7595081.1"/>
    </source>
</evidence>
<dbReference type="GO" id="GO:0005524">
    <property type="term" value="F:ATP binding"/>
    <property type="evidence" value="ECO:0007669"/>
    <property type="project" value="UniProtKB-KW"/>
</dbReference>
<feature type="transmembrane region" description="Helical" evidence="9">
    <location>
        <begin position="54"/>
        <end position="76"/>
    </location>
</feature>